<keyword evidence="3" id="KW-0547">Nucleotide-binding</keyword>
<sequence length="226" mass="25591">MQITHFDFTLPDERKLYDDLNANFADHKVNVLLGPNGAGKTTLLDFISTVAPRPAQCFTGFPTFKRIAYQLQGVPFLPEATVYQTFKLVMAIENPKKRFAVDELPTELAALANTQFGKLSGGQKRLVIIETISHLNRDLYLFDEPESGLDPQMARQVVAKIHQLTKRGKKVIMTAHQFQNINSDDYQLHFLEKGKIRFTGTPTDFLKAQQTDDLVEAYIKQAKFVS</sequence>
<dbReference type="SUPFAM" id="SSF52540">
    <property type="entry name" value="P-loop containing nucleoside triphosphate hydrolases"/>
    <property type="match status" value="1"/>
</dbReference>
<dbReference type="InterPro" id="IPR050763">
    <property type="entry name" value="ABC_transporter_ATP-binding"/>
</dbReference>
<evidence type="ECO:0000256" key="3">
    <source>
        <dbReference type="ARBA" id="ARBA00022741"/>
    </source>
</evidence>
<name>A0ABQ3VXZ7_9LACO</name>
<keyword evidence="4 6" id="KW-0067">ATP-binding</keyword>
<keyword evidence="2" id="KW-0813">Transport</keyword>
<proteinExistence type="inferred from homology"/>
<dbReference type="PROSITE" id="PS50893">
    <property type="entry name" value="ABC_TRANSPORTER_2"/>
    <property type="match status" value="1"/>
</dbReference>
<dbReference type="InterPro" id="IPR003593">
    <property type="entry name" value="AAA+_ATPase"/>
</dbReference>
<evidence type="ECO:0000259" key="5">
    <source>
        <dbReference type="PROSITE" id="PS50893"/>
    </source>
</evidence>
<comment type="caution">
    <text evidence="6">The sequence shown here is derived from an EMBL/GenBank/DDBJ whole genome shotgun (WGS) entry which is preliminary data.</text>
</comment>
<evidence type="ECO:0000256" key="1">
    <source>
        <dbReference type="ARBA" id="ARBA00005417"/>
    </source>
</evidence>
<dbReference type="EMBL" id="BNJR01000007">
    <property type="protein sequence ID" value="GHP13268.1"/>
    <property type="molecule type" value="Genomic_DNA"/>
</dbReference>
<reference evidence="6 7" key="1">
    <citation type="journal article" date="2021" name="Int. J. Syst. Evol. Microbiol.">
        <title>Lentilactobacillus fungorum sp. nov., isolated from spent mushroom substrates.</title>
        <authorList>
            <person name="Tohno M."/>
            <person name="Tanizawa Y."/>
            <person name="Kojima Y."/>
            <person name="Sakamoto M."/>
            <person name="Ohkuma M."/>
            <person name="Kobayashi H."/>
        </authorList>
    </citation>
    <scope>NUCLEOTIDE SEQUENCE [LARGE SCALE GENOMIC DNA]</scope>
    <source>
        <strain evidence="6 7">YK48G</strain>
    </source>
</reference>
<dbReference type="Pfam" id="PF00005">
    <property type="entry name" value="ABC_tran"/>
    <property type="match status" value="1"/>
</dbReference>
<gene>
    <name evidence="6" type="ORF">YK48G_06930</name>
</gene>
<evidence type="ECO:0000256" key="2">
    <source>
        <dbReference type="ARBA" id="ARBA00022448"/>
    </source>
</evidence>
<evidence type="ECO:0000313" key="7">
    <source>
        <dbReference type="Proteomes" id="UP000604765"/>
    </source>
</evidence>
<dbReference type="Proteomes" id="UP000604765">
    <property type="component" value="Unassembled WGS sequence"/>
</dbReference>
<dbReference type="PANTHER" id="PTHR42711">
    <property type="entry name" value="ABC TRANSPORTER ATP-BINDING PROTEIN"/>
    <property type="match status" value="1"/>
</dbReference>
<dbReference type="RefSeq" id="WP_203629311.1">
    <property type="nucleotide sequence ID" value="NZ_BNJR01000007.1"/>
</dbReference>
<protein>
    <submittedName>
        <fullName evidence="6">ATP-binding protein</fullName>
    </submittedName>
</protein>
<keyword evidence="7" id="KW-1185">Reference proteome</keyword>
<dbReference type="InterPro" id="IPR003439">
    <property type="entry name" value="ABC_transporter-like_ATP-bd"/>
</dbReference>
<feature type="domain" description="ABC transporter" evidence="5">
    <location>
        <begin position="1"/>
        <end position="218"/>
    </location>
</feature>
<dbReference type="Gene3D" id="3.40.50.300">
    <property type="entry name" value="P-loop containing nucleotide triphosphate hydrolases"/>
    <property type="match status" value="1"/>
</dbReference>
<dbReference type="SMART" id="SM00382">
    <property type="entry name" value="AAA"/>
    <property type="match status" value="1"/>
</dbReference>
<evidence type="ECO:0000256" key="4">
    <source>
        <dbReference type="ARBA" id="ARBA00022840"/>
    </source>
</evidence>
<organism evidence="6 7">
    <name type="scientific">Lentilactobacillus fungorum</name>
    <dbReference type="NCBI Taxonomy" id="2201250"/>
    <lineage>
        <taxon>Bacteria</taxon>
        <taxon>Bacillati</taxon>
        <taxon>Bacillota</taxon>
        <taxon>Bacilli</taxon>
        <taxon>Lactobacillales</taxon>
        <taxon>Lactobacillaceae</taxon>
        <taxon>Lentilactobacillus</taxon>
    </lineage>
</organism>
<accession>A0ABQ3VXZ7</accession>
<comment type="similarity">
    <text evidence="1">Belongs to the ABC transporter superfamily.</text>
</comment>
<evidence type="ECO:0000313" key="6">
    <source>
        <dbReference type="EMBL" id="GHP13268.1"/>
    </source>
</evidence>
<dbReference type="PANTHER" id="PTHR42711:SF5">
    <property type="entry name" value="ABC TRANSPORTER ATP-BINDING PROTEIN NATA"/>
    <property type="match status" value="1"/>
</dbReference>
<dbReference type="InterPro" id="IPR027417">
    <property type="entry name" value="P-loop_NTPase"/>
</dbReference>
<dbReference type="GO" id="GO:0005524">
    <property type="term" value="F:ATP binding"/>
    <property type="evidence" value="ECO:0007669"/>
    <property type="project" value="UniProtKB-KW"/>
</dbReference>